<evidence type="ECO:0000313" key="2">
    <source>
        <dbReference type="EMBL" id="KEQ51252.1"/>
    </source>
</evidence>
<keyword evidence="1" id="KW-0812">Transmembrane</keyword>
<keyword evidence="1" id="KW-1133">Transmembrane helix</keyword>
<accession>A0A081R7S9</accession>
<comment type="caution">
    <text evidence="2">The sequence shown here is derived from an EMBL/GenBank/DDBJ whole genome shotgun (WGS) entry which is preliminary data.</text>
</comment>
<feature type="transmembrane region" description="Helical" evidence="1">
    <location>
        <begin position="7"/>
        <end position="31"/>
    </location>
</feature>
<evidence type="ECO:0000256" key="1">
    <source>
        <dbReference type="SAM" id="Phobius"/>
    </source>
</evidence>
<organism evidence="2 3">
    <name type="scientific">Streptococcus oralis</name>
    <dbReference type="NCBI Taxonomy" id="1303"/>
    <lineage>
        <taxon>Bacteria</taxon>
        <taxon>Bacillati</taxon>
        <taxon>Bacillota</taxon>
        <taxon>Bacilli</taxon>
        <taxon>Lactobacillales</taxon>
        <taxon>Streptococcaceae</taxon>
        <taxon>Streptococcus</taxon>
    </lineage>
</organism>
<gene>
    <name evidence="2" type="ORF">SK143_0094</name>
</gene>
<dbReference type="Proteomes" id="UP000028098">
    <property type="component" value="Unassembled WGS sequence"/>
</dbReference>
<dbReference type="PATRIC" id="fig|1303.44.peg.89"/>
<proteinExistence type="predicted"/>
<feature type="transmembrane region" description="Helical" evidence="1">
    <location>
        <begin position="37"/>
        <end position="53"/>
    </location>
</feature>
<dbReference type="EMBL" id="JPGB01000001">
    <property type="protein sequence ID" value="KEQ51252.1"/>
    <property type="molecule type" value="Genomic_DNA"/>
</dbReference>
<dbReference type="AlphaFoldDB" id="A0A081R7S9"/>
<reference evidence="2 3" key="1">
    <citation type="submission" date="2014-05" db="EMBL/GenBank/DDBJ databases">
        <authorList>
            <person name="Daugherty S.C."/>
            <person name="Tallon L.J."/>
            <person name="Sadzewicz L."/>
            <person name="Kilian M."/>
            <person name="Tettelin H."/>
        </authorList>
    </citation>
    <scope>NUCLEOTIDE SEQUENCE [LARGE SCALE GENOMIC DNA]</scope>
    <source>
        <strain evidence="2 3">SK143</strain>
    </source>
</reference>
<keyword evidence="1" id="KW-0472">Membrane</keyword>
<name>A0A081R7S9_STROR</name>
<evidence type="ECO:0000313" key="3">
    <source>
        <dbReference type="Proteomes" id="UP000028098"/>
    </source>
</evidence>
<protein>
    <submittedName>
        <fullName evidence="2">Putative membrane protein</fullName>
    </submittedName>
</protein>
<sequence>MNKYKVIYYLSILVFIANIFVMIGSLFGWFTIVESKYLFWINIVLLLVFRWVERKIKFKEIVKGEKL</sequence>
<dbReference type="RefSeq" id="WP_042901955.1">
    <property type="nucleotide sequence ID" value="NZ_JPGB01000001.1"/>
</dbReference>